<feature type="non-terminal residue" evidence="25">
    <location>
        <position position="1"/>
    </location>
</feature>
<sequence length="114" mass="12186">IKITSVGEGRCSAELKVEDDHVNVMGGLHGGMSATLVDCMTSYALLSKLGPTVRHVSSDIHISFLKGAKINDDLQINASVIKSGKSLAFLQAEIKNKTTGDMLAKCSHTKFILQ</sequence>
<gene>
    <name evidence="25" type="ORF">BDFB_012267</name>
</gene>
<evidence type="ECO:0000256" key="13">
    <source>
        <dbReference type="ARBA" id="ARBA00047588"/>
    </source>
</evidence>
<evidence type="ECO:0000256" key="3">
    <source>
        <dbReference type="ARBA" id="ARBA00004186"/>
    </source>
</evidence>
<comment type="subunit">
    <text evidence="19">Homotetramer. Interacts with PCTP.</text>
</comment>
<dbReference type="OrthoDB" id="46529at2759"/>
<evidence type="ECO:0000256" key="8">
    <source>
        <dbReference type="ARBA" id="ARBA00022990"/>
    </source>
</evidence>
<comment type="function">
    <text evidence="18">Catalyzes the hydrolysis of acyl-CoAs into free fatty acids and coenzyme A (CoASH), regulating their respective intracellular levels. Has acyl-CoA thioesterase activity towards medium (C12) and long-chain (C18) fatty acyl-CoA substrates. Can also hydrolyze 3-hydroxyphenylacetyl-CoA and 3,4-dihydroxyphenylacetyl-CoA (in vitro). May play a role in controlling adaptive thermogenesis.</text>
</comment>
<dbReference type="InterPro" id="IPR006683">
    <property type="entry name" value="Thioestr_dom"/>
</dbReference>
<dbReference type="FunFam" id="3.10.129.10:FF:000021">
    <property type="entry name" value="Acyl-coenzyme A thioesterase 13"/>
    <property type="match status" value="1"/>
</dbReference>
<evidence type="ECO:0000313" key="25">
    <source>
        <dbReference type="EMBL" id="RZC32282.1"/>
    </source>
</evidence>
<evidence type="ECO:0000256" key="19">
    <source>
        <dbReference type="ARBA" id="ARBA00064709"/>
    </source>
</evidence>
<evidence type="ECO:0000256" key="1">
    <source>
        <dbReference type="ARBA" id="ARBA00004123"/>
    </source>
</evidence>
<evidence type="ECO:0000256" key="6">
    <source>
        <dbReference type="ARBA" id="ARBA00022490"/>
    </source>
</evidence>
<dbReference type="PANTHER" id="PTHR21660:SF1">
    <property type="entry name" value="ACYL-COENZYME A THIOESTERASE 13"/>
    <property type="match status" value="1"/>
</dbReference>
<dbReference type="SUPFAM" id="SSF54637">
    <property type="entry name" value="Thioesterase/thiol ester dehydrase-isomerase"/>
    <property type="match status" value="1"/>
</dbReference>
<dbReference type="InterPro" id="IPR029069">
    <property type="entry name" value="HotDog_dom_sf"/>
</dbReference>
<evidence type="ECO:0000256" key="15">
    <source>
        <dbReference type="ARBA" id="ARBA00048074"/>
    </source>
</evidence>
<keyword evidence="9" id="KW-0443">Lipid metabolism</keyword>
<dbReference type="InterPro" id="IPR039298">
    <property type="entry name" value="ACOT13"/>
</dbReference>
<dbReference type="GO" id="GO:0005829">
    <property type="term" value="C:cytosol"/>
    <property type="evidence" value="ECO:0007669"/>
    <property type="project" value="UniProtKB-SubCell"/>
</dbReference>
<dbReference type="GO" id="GO:0047617">
    <property type="term" value="F:fatty acyl-CoA hydrolase activity"/>
    <property type="evidence" value="ECO:0007669"/>
    <property type="project" value="InterPro"/>
</dbReference>
<evidence type="ECO:0000256" key="9">
    <source>
        <dbReference type="ARBA" id="ARBA00023098"/>
    </source>
</evidence>
<keyword evidence="12" id="KW-0539">Nucleus</keyword>
<evidence type="ECO:0000256" key="20">
    <source>
        <dbReference type="ARBA" id="ARBA00067273"/>
    </source>
</evidence>
<organism evidence="25 26">
    <name type="scientific">Asbolus verrucosus</name>
    <name type="common">Desert ironclad beetle</name>
    <dbReference type="NCBI Taxonomy" id="1661398"/>
    <lineage>
        <taxon>Eukaryota</taxon>
        <taxon>Metazoa</taxon>
        <taxon>Ecdysozoa</taxon>
        <taxon>Arthropoda</taxon>
        <taxon>Hexapoda</taxon>
        <taxon>Insecta</taxon>
        <taxon>Pterygota</taxon>
        <taxon>Neoptera</taxon>
        <taxon>Endopterygota</taxon>
        <taxon>Coleoptera</taxon>
        <taxon>Polyphaga</taxon>
        <taxon>Cucujiformia</taxon>
        <taxon>Tenebrionidae</taxon>
        <taxon>Pimeliinae</taxon>
        <taxon>Asbolus</taxon>
    </lineage>
</organism>
<dbReference type="GO" id="GO:0005819">
    <property type="term" value="C:spindle"/>
    <property type="evidence" value="ECO:0007669"/>
    <property type="project" value="UniProtKB-SubCell"/>
</dbReference>
<evidence type="ECO:0000313" key="26">
    <source>
        <dbReference type="Proteomes" id="UP000292052"/>
    </source>
</evidence>
<keyword evidence="10" id="KW-0496">Mitochondrion</keyword>
<proteinExistence type="inferred from homology"/>
<evidence type="ECO:0000256" key="23">
    <source>
        <dbReference type="ARBA" id="ARBA00083956"/>
    </source>
</evidence>
<comment type="similarity">
    <text evidence="5">Belongs to the thioesterase PaaI family.</text>
</comment>
<comment type="catalytic activity">
    <reaction evidence="15">
        <text>dodecanoyl-CoA + H2O = dodecanoate + CoA + H(+)</text>
        <dbReference type="Rhea" id="RHEA:30135"/>
        <dbReference type="ChEBI" id="CHEBI:15377"/>
        <dbReference type="ChEBI" id="CHEBI:15378"/>
        <dbReference type="ChEBI" id="CHEBI:18262"/>
        <dbReference type="ChEBI" id="CHEBI:57287"/>
        <dbReference type="ChEBI" id="CHEBI:57375"/>
    </reaction>
    <physiologicalReaction direction="left-to-right" evidence="15">
        <dbReference type="Rhea" id="RHEA:30136"/>
    </physiologicalReaction>
</comment>
<keyword evidence="6" id="KW-0963">Cytoplasm</keyword>
<evidence type="ECO:0000256" key="10">
    <source>
        <dbReference type="ARBA" id="ARBA00023128"/>
    </source>
</evidence>
<evidence type="ECO:0000256" key="21">
    <source>
        <dbReference type="ARBA" id="ARBA00075657"/>
    </source>
</evidence>
<dbReference type="GO" id="GO:0006629">
    <property type="term" value="P:lipid metabolic process"/>
    <property type="evidence" value="ECO:0007669"/>
    <property type="project" value="UniProtKB-KW"/>
</dbReference>
<comment type="catalytic activity">
    <reaction evidence="16">
        <text>hexanoyl-CoA + H2O = hexanoate + CoA + H(+)</text>
        <dbReference type="Rhea" id="RHEA:40115"/>
        <dbReference type="ChEBI" id="CHEBI:15377"/>
        <dbReference type="ChEBI" id="CHEBI:15378"/>
        <dbReference type="ChEBI" id="CHEBI:17120"/>
        <dbReference type="ChEBI" id="CHEBI:57287"/>
        <dbReference type="ChEBI" id="CHEBI:62620"/>
    </reaction>
    <physiologicalReaction direction="left-to-right" evidence="16">
        <dbReference type="Rhea" id="RHEA:40116"/>
    </physiologicalReaction>
</comment>
<comment type="subcellular location">
    <subcellularLocation>
        <location evidence="3">Cytoplasm</location>
        <location evidence="3">Cytoskeleton</location>
        <location evidence="3">Spindle</location>
    </subcellularLocation>
    <subcellularLocation>
        <location evidence="4">Cytoplasm</location>
        <location evidence="4">Cytosol</location>
    </subcellularLocation>
    <subcellularLocation>
        <location evidence="2">Mitochondrion</location>
    </subcellularLocation>
    <subcellularLocation>
        <location evidence="1">Nucleus</location>
    </subcellularLocation>
</comment>
<evidence type="ECO:0000256" key="17">
    <source>
        <dbReference type="ARBA" id="ARBA00052976"/>
    </source>
</evidence>
<evidence type="ECO:0000256" key="4">
    <source>
        <dbReference type="ARBA" id="ARBA00004514"/>
    </source>
</evidence>
<evidence type="ECO:0000256" key="2">
    <source>
        <dbReference type="ARBA" id="ARBA00004173"/>
    </source>
</evidence>
<dbReference type="Pfam" id="PF03061">
    <property type="entry name" value="4HBT"/>
    <property type="match status" value="1"/>
</dbReference>
<dbReference type="GO" id="GO:0005634">
    <property type="term" value="C:nucleus"/>
    <property type="evidence" value="ECO:0007669"/>
    <property type="project" value="UniProtKB-SubCell"/>
</dbReference>
<comment type="caution">
    <text evidence="25">The sequence shown here is derived from an EMBL/GenBank/DDBJ whole genome shotgun (WGS) entry which is preliminary data.</text>
</comment>
<evidence type="ECO:0000256" key="7">
    <source>
        <dbReference type="ARBA" id="ARBA00022801"/>
    </source>
</evidence>
<dbReference type="GO" id="GO:0005739">
    <property type="term" value="C:mitochondrion"/>
    <property type="evidence" value="ECO:0007669"/>
    <property type="project" value="UniProtKB-SubCell"/>
</dbReference>
<feature type="domain" description="Thioesterase" evidence="24">
    <location>
        <begin position="25"/>
        <end position="100"/>
    </location>
</feature>
<dbReference type="NCBIfam" id="TIGR00369">
    <property type="entry name" value="unchar_dom_1"/>
    <property type="match status" value="1"/>
</dbReference>
<dbReference type="EMBL" id="QDEB01098354">
    <property type="protein sequence ID" value="RZC32282.1"/>
    <property type="molecule type" value="Genomic_DNA"/>
</dbReference>
<dbReference type="Gene3D" id="3.10.129.10">
    <property type="entry name" value="Hotdog Thioesterase"/>
    <property type="match status" value="1"/>
</dbReference>
<dbReference type="AlphaFoldDB" id="A0A482VHC6"/>
<dbReference type="CDD" id="cd03443">
    <property type="entry name" value="PaaI_thioesterase"/>
    <property type="match status" value="1"/>
</dbReference>
<evidence type="ECO:0000256" key="22">
    <source>
        <dbReference type="ARBA" id="ARBA00081533"/>
    </source>
</evidence>
<evidence type="ECO:0000256" key="14">
    <source>
        <dbReference type="ARBA" id="ARBA00047969"/>
    </source>
</evidence>
<comment type="catalytic activity">
    <reaction evidence="14">
        <text>decanoyl-CoA + H2O = decanoate + CoA + H(+)</text>
        <dbReference type="Rhea" id="RHEA:40059"/>
        <dbReference type="ChEBI" id="CHEBI:15377"/>
        <dbReference type="ChEBI" id="CHEBI:15378"/>
        <dbReference type="ChEBI" id="CHEBI:27689"/>
        <dbReference type="ChEBI" id="CHEBI:57287"/>
        <dbReference type="ChEBI" id="CHEBI:61430"/>
    </reaction>
    <physiologicalReaction direction="left-to-right" evidence="14">
        <dbReference type="Rhea" id="RHEA:40060"/>
    </physiologicalReaction>
</comment>
<keyword evidence="8" id="KW-0007">Acetylation</keyword>
<evidence type="ECO:0000259" key="24">
    <source>
        <dbReference type="Pfam" id="PF03061"/>
    </source>
</evidence>
<evidence type="ECO:0000256" key="5">
    <source>
        <dbReference type="ARBA" id="ARBA00008324"/>
    </source>
</evidence>
<comment type="catalytic activity">
    <reaction evidence="13">
        <text>octanoyl-CoA + H2O = octanoate + CoA + H(+)</text>
        <dbReference type="Rhea" id="RHEA:30143"/>
        <dbReference type="ChEBI" id="CHEBI:15377"/>
        <dbReference type="ChEBI" id="CHEBI:15378"/>
        <dbReference type="ChEBI" id="CHEBI:25646"/>
        <dbReference type="ChEBI" id="CHEBI:57287"/>
        <dbReference type="ChEBI" id="CHEBI:57386"/>
    </reaction>
    <physiologicalReaction direction="left-to-right" evidence="13">
        <dbReference type="Rhea" id="RHEA:30144"/>
    </physiologicalReaction>
</comment>
<reference evidence="25 26" key="1">
    <citation type="submission" date="2017-03" db="EMBL/GenBank/DDBJ databases">
        <title>Genome of the blue death feigning beetle - Asbolus verrucosus.</title>
        <authorList>
            <person name="Rider S.D."/>
        </authorList>
    </citation>
    <scope>NUCLEOTIDE SEQUENCE [LARGE SCALE GENOMIC DNA]</scope>
    <source>
        <strain evidence="25">Butters</strain>
        <tissue evidence="25">Head and leg muscle</tissue>
    </source>
</reference>
<comment type="catalytic activity">
    <reaction evidence="17">
        <text>a fatty acyl-CoA + H2O = a fatty acid + CoA + H(+)</text>
        <dbReference type="Rhea" id="RHEA:16781"/>
        <dbReference type="ChEBI" id="CHEBI:15377"/>
        <dbReference type="ChEBI" id="CHEBI:15378"/>
        <dbReference type="ChEBI" id="CHEBI:28868"/>
        <dbReference type="ChEBI" id="CHEBI:57287"/>
        <dbReference type="ChEBI" id="CHEBI:77636"/>
    </reaction>
    <physiologicalReaction direction="left-to-right" evidence="17">
        <dbReference type="Rhea" id="RHEA:16782"/>
    </physiologicalReaction>
</comment>
<keyword evidence="26" id="KW-1185">Reference proteome</keyword>
<evidence type="ECO:0000256" key="12">
    <source>
        <dbReference type="ARBA" id="ARBA00023242"/>
    </source>
</evidence>
<accession>A0A482VHC6</accession>
<keyword evidence="11" id="KW-0206">Cytoskeleton</keyword>
<evidence type="ECO:0000256" key="18">
    <source>
        <dbReference type="ARBA" id="ARBA00058205"/>
    </source>
</evidence>
<protein>
    <recommendedName>
        <fullName evidence="20">Acyl-coenzyme A thioesterase 13</fullName>
    </recommendedName>
    <alternativeName>
        <fullName evidence="22">Hotdog-fold thioesterase superfamily member 2</fullName>
    </alternativeName>
    <alternativeName>
        <fullName evidence="21">Palmitoyl-CoA hydrolase</fullName>
    </alternativeName>
    <alternativeName>
        <fullName evidence="23">Thioesterase superfamily member 2</fullName>
    </alternativeName>
</protein>
<dbReference type="Proteomes" id="UP000292052">
    <property type="component" value="Unassembled WGS sequence"/>
</dbReference>
<evidence type="ECO:0000256" key="16">
    <source>
        <dbReference type="ARBA" id="ARBA00050199"/>
    </source>
</evidence>
<dbReference type="PANTHER" id="PTHR21660">
    <property type="entry name" value="THIOESTERASE SUPERFAMILY MEMBER-RELATED"/>
    <property type="match status" value="1"/>
</dbReference>
<name>A0A482VHC6_ASBVE</name>
<evidence type="ECO:0000256" key="11">
    <source>
        <dbReference type="ARBA" id="ARBA00023212"/>
    </source>
</evidence>
<dbReference type="InterPro" id="IPR003736">
    <property type="entry name" value="PAAI_dom"/>
</dbReference>
<dbReference type="STRING" id="1661398.A0A482VHC6"/>
<keyword evidence="7" id="KW-0378">Hydrolase</keyword>